<comment type="similarity">
    <text evidence="2">Belongs to the sorting nexin family.</text>
</comment>
<dbReference type="GO" id="GO:0030659">
    <property type="term" value="C:cytoplasmic vesicle membrane"/>
    <property type="evidence" value="ECO:0007669"/>
    <property type="project" value="UniProtKB-SubCell"/>
</dbReference>
<dbReference type="InterPro" id="IPR001683">
    <property type="entry name" value="PX_dom"/>
</dbReference>
<evidence type="ECO:0000256" key="3">
    <source>
        <dbReference type="ARBA" id="ARBA00022448"/>
    </source>
</evidence>
<keyword evidence="3" id="KW-0813">Transport</keyword>
<evidence type="ECO:0000256" key="7">
    <source>
        <dbReference type="ARBA" id="ARBA00023329"/>
    </source>
</evidence>
<dbReference type="AlphaFoldDB" id="A0AAF0ENY1"/>
<keyword evidence="4" id="KW-0653">Protein transport</keyword>
<dbReference type="SUPFAM" id="SSF64268">
    <property type="entry name" value="PX domain"/>
    <property type="match status" value="1"/>
</dbReference>
<evidence type="ECO:0000256" key="6">
    <source>
        <dbReference type="ARBA" id="ARBA00023136"/>
    </source>
</evidence>
<evidence type="ECO:0000259" key="9">
    <source>
        <dbReference type="SMART" id="SM00312"/>
    </source>
</evidence>
<sequence length="260" mass="29496">MAAGPIQRVCVPAFERRDEPRPHTVYAIQVTLPSLTWTVYRRYSEFVALHAALSPPAPPAPLPPKQAARESWRAIVGLGGWLPLTAAQKRADEADTEERRQGLERYLRGILAAPDTYWRDSDAFLQFLQVLEHQREPAVPSVPRTPHVREPSSTPGHTAPVLRPWHSQRPAPTERIRETDTTRPMDDATLLHHQSNTLMANQDAQAEQLAQILRRQRELGLSIHDELEVHKELLHSLHTHMQHTQTKLDAADTSMRRLAS</sequence>
<dbReference type="Pfam" id="PF00787">
    <property type="entry name" value="PX"/>
    <property type="match status" value="1"/>
</dbReference>
<evidence type="ECO:0000313" key="10">
    <source>
        <dbReference type="EMBL" id="WFD26221.1"/>
    </source>
</evidence>
<dbReference type="GO" id="GO:0015031">
    <property type="term" value="P:protein transport"/>
    <property type="evidence" value="ECO:0007669"/>
    <property type="project" value="UniProtKB-KW"/>
</dbReference>
<dbReference type="Gene3D" id="1.20.5.110">
    <property type="match status" value="1"/>
</dbReference>
<organism evidence="10 11">
    <name type="scientific">Malassezia nana</name>
    <dbReference type="NCBI Taxonomy" id="180528"/>
    <lineage>
        <taxon>Eukaryota</taxon>
        <taxon>Fungi</taxon>
        <taxon>Dikarya</taxon>
        <taxon>Basidiomycota</taxon>
        <taxon>Ustilaginomycotina</taxon>
        <taxon>Malasseziomycetes</taxon>
        <taxon>Malasseziales</taxon>
        <taxon>Malasseziaceae</taxon>
        <taxon>Malassezia</taxon>
    </lineage>
</organism>
<evidence type="ECO:0000256" key="2">
    <source>
        <dbReference type="ARBA" id="ARBA00010883"/>
    </source>
</evidence>
<evidence type="ECO:0000256" key="5">
    <source>
        <dbReference type="ARBA" id="ARBA00023121"/>
    </source>
</evidence>
<keyword evidence="11" id="KW-1185">Reference proteome</keyword>
<accession>A0AAF0ENY1</accession>
<dbReference type="Proteomes" id="UP001213623">
    <property type="component" value="Chromosome 2"/>
</dbReference>
<evidence type="ECO:0000313" key="11">
    <source>
        <dbReference type="Proteomes" id="UP001213623"/>
    </source>
</evidence>
<dbReference type="SUPFAM" id="SSF58038">
    <property type="entry name" value="SNARE fusion complex"/>
    <property type="match status" value="1"/>
</dbReference>
<dbReference type="GO" id="GO:1901981">
    <property type="term" value="F:phosphatidylinositol phosphate binding"/>
    <property type="evidence" value="ECO:0007669"/>
    <property type="project" value="TreeGrafter"/>
</dbReference>
<dbReference type="SMART" id="SM00312">
    <property type="entry name" value="PX"/>
    <property type="match status" value="1"/>
</dbReference>
<gene>
    <name evidence="10" type="ORF">MNAN1_001198</name>
</gene>
<feature type="region of interest" description="Disordered" evidence="8">
    <location>
        <begin position="138"/>
        <end position="177"/>
    </location>
</feature>
<dbReference type="InterPro" id="IPR052467">
    <property type="entry name" value="Sorting_nexin_PX-domain"/>
</dbReference>
<keyword evidence="5" id="KW-0446">Lipid-binding</keyword>
<keyword evidence="7" id="KW-0968">Cytoplasmic vesicle</keyword>
<dbReference type="PANTHER" id="PTHR15813">
    <property type="entry name" value="SORTING NEXIN-22 AND 24"/>
    <property type="match status" value="1"/>
</dbReference>
<evidence type="ECO:0000256" key="1">
    <source>
        <dbReference type="ARBA" id="ARBA00004180"/>
    </source>
</evidence>
<evidence type="ECO:0000256" key="8">
    <source>
        <dbReference type="SAM" id="MobiDB-lite"/>
    </source>
</evidence>
<protein>
    <recommendedName>
        <fullName evidence="9">PX domain-containing protein</fullName>
    </recommendedName>
</protein>
<feature type="domain" description="PX" evidence="9">
    <location>
        <begin position="4"/>
        <end position="131"/>
    </location>
</feature>
<proteinExistence type="inferred from homology"/>
<dbReference type="Gene3D" id="3.30.1520.10">
    <property type="entry name" value="Phox-like domain"/>
    <property type="match status" value="1"/>
</dbReference>
<name>A0AAF0ENY1_9BASI</name>
<reference evidence="10" key="1">
    <citation type="submission" date="2023-03" db="EMBL/GenBank/DDBJ databases">
        <title>Mating type loci evolution in Malassezia.</title>
        <authorList>
            <person name="Coelho M.A."/>
        </authorList>
    </citation>
    <scope>NUCLEOTIDE SEQUENCE</scope>
    <source>
        <strain evidence="10">CBS 9557</strain>
    </source>
</reference>
<evidence type="ECO:0000256" key="4">
    <source>
        <dbReference type="ARBA" id="ARBA00022927"/>
    </source>
</evidence>
<keyword evidence="6" id="KW-0472">Membrane</keyword>
<comment type="subcellular location">
    <subcellularLocation>
        <location evidence="1">Cytoplasmic vesicle membrane</location>
        <topology evidence="1">Peripheral membrane protein</topology>
        <orientation evidence="1">Cytoplasmic side</orientation>
    </subcellularLocation>
</comment>
<dbReference type="EMBL" id="CP119893">
    <property type="protein sequence ID" value="WFD26221.1"/>
    <property type="molecule type" value="Genomic_DNA"/>
</dbReference>
<dbReference type="CDD" id="cd15858">
    <property type="entry name" value="SNARE_VAM7"/>
    <property type="match status" value="1"/>
</dbReference>
<dbReference type="PANTHER" id="PTHR15813:SF9">
    <property type="entry name" value="PX DOMAIN-CONTAINING PROTEIN"/>
    <property type="match status" value="1"/>
</dbReference>
<dbReference type="InterPro" id="IPR036871">
    <property type="entry name" value="PX_dom_sf"/>
</dbReference>